<dbReference type="EMBL" id="GG745607">
    <property type="protein sequence ID" value="EFD92338.1"/>
    <property type="molecule type" value="Genomic_DNA"/>
</dbReference>
<evidence type="ECO:0000313" key="3">
    <source>
        <dbReference type="Proteomes" id="UP000009376"/>
    </source>
</evidence>
<reference evidence="2 3" key="1">
    <citation type="journal article" date="2010" name="Proc. Natl. Acad. Sci. U.S.A.">
        <title>Enigmatic, ultrasmall, uncultivated Archaea.</title>
        <authorList>
            <person name="Baker B.J."/>
            <person name="Comolli L.R."/>
            <person name="Dick G.J."/>
            <person name="Hauser L.J."/>
            <person name="Hyatt D."/>
            <person name="Dill B.D."/>
            <person name="Land M.L."/>
            <person name="Verberkmoes N.C."/>
            <person name="Hettich R.L."/>
            <person name="Banfield J.F."/>
        </authorList>
    </citation>
    <scope>NUCLEOTIDE SEQUENCE [LARGE SCALE GENOMIC DNA]</scope>
</reference>
<dbReference type="EMBL" id="GG745559">
    <property type="protein sequence ID" value="EFD92609.1"/>
    <property type="molecule type" value="Genomic_DNA"/>
</dbReference>
<accession>D6GVZ0</accession>
<dbReference type="AlphaFoldDB" id="D6GVZ0"/>
<name>D6GVZ0_PARA5</name>
<sequence>MSLIYKIKIKRIYNHIKQTQANNNAIAKLKKTKKLKMLW</sequence>
<dbReference type="Proteomes" id="UP000009376">
    <property type="component" value="Unassembled WGS sequence"/>
</dbReference>
<organism evidence="2 3">
    <name type="scientific">Candidatus Parvarchaeum acidophilus ARMAN-5</name>
    <dbReference type="NCBI Taxonomy" id="662762"/>
    <lineage>
        <taxon>Archaea</taxon>
        <taxon>Candidatus Parvarchaeota</taxon>
        <taxon>Candidatus Parvarchaeum</taxon>
    </lineage>
</organism>
<protein>
    <submittedName>
        <fullName evidence="2">Uncharacterized protein</fullName>
    </submittedName>
</protein>
<proteinExistence type="predicted"/>
<gene>
    <name evidence="2" type="ORF">BJBARM5_0661</name>
    <name evidence="1" type="ORF">BJBARM5_0946</name>
</gene>
<evidence type="ECO:0000313" key="1">
    <source>
        <dbReference type="EMBL" id="EFD92338.1"/>
    </source>
</evidence>
<evidence type="ECO:0000313" key="2">
    <source>
        <dbReference type="EMBL" id="EFD92609.1"/>
    </source>
</evidence>